<evidence type="ECO:0000313" key="2">
    <source>
        <dbReference type="Proteomes" id="UP001595814"/>
    </source>
</evidence>
<proteinExistence type="predicted"/>
<dbReference type="Proteomes" id="UP001595814">
    <property type="component" value="Unassembled WGS sequence"/>
</dbReference>
<dbReference type="EMBL" id="JBHSAW010000004">
    <property type="protein sequence ID" value="MFC4095145.1"/>
    <property type="molecule type" value="Genomic_DNA"/>
</dbReference>
<comment type="caution">
    <text evidence="1">The sequence shown here is derived from an EMBL/GenBank/DDBJ whole genome shotgun (WGS) entry which is preliminary data.</text>
</comment>
<reference evidence="2" key="1">
    <citation type="journal article" date="2019" name="Int. J. Syst. Evol. Microbiol.">
        <title>The Global Catalogue of Microorganisms (GCM) 10K type strain sequencing project: providing services to taxonomists for standard genome sequencing and annotation.</title>
        <authorList>
            <consortium name="The Broad Institute Genomics Platform"/>
            <consortium name="The Broad Institute Genome Sequencing Center for Infectious Disease"/>
            <person name="Wu L."/>
            <person name="Ma J."/>
        </authorList>
    </citation>
    <scope>NUCLEOTIDE SEQUENCE [LARGE SCALE GENOMIC DNA]</scope>
    <source>
        <strain evidence="2">CECT 7477</strain>
    </source>
</reference>
<dbReference type="SUPFAM" id="SSF54211">
    <property type="entry name" value="Ribosomal protein S5 domain 2-like"/>
    <property type="match status" value="1"/>
</dbReference>
<gene>
    <name evidence="1" type="ORF">ACFOUT_04620</name>
</gene>
<protein>
    <submittedName>
        <fullName evidence="1">GYDIA family GHMP kinase</fullName>
    </submittedName>
</protein>
<accession>A0ABV8JL60</accession>
<dbReference type="InterPro" id="IPR047765">
    <property type="entry name" value="GHMP_GYDIA-like"/>
</dbReference>
<sequence>MIKEFYSHGKLLITGEYAVLDGAKSLALPTRYGQKLKVTTIEAPMIHWRSLDVDGAVWFETTFQLEALKKPSEQFRDCGEVEQTLVKLLRAARKLNPEFLQNEQGFEVETELEFPRNWGLGSSSTLINNLAQWAQVDAFQLLWNGFSGSGYDIACAQNNGPLIYQVLQKQPVIEKIAFHPPFYKNLFFVYLDKKQNSREGIARYRSVIDQKDQLLSAVNEITRALLKTQSLADFEALLNHHEELISKTIQLPMVKSELFKNYSGSVKSLGAWGGDFVLVTGNEESPTYFKEKGYTTIIPYQQMIL</sequence>
<dbReference type="Gene3D" id="3.30.230.10">
    <property type="match status" value="1"/>
</dbReference>
<keyword evidence="2" id="KW-1185">Reference proteome</keyword>
<name>A0ABV8JL60_9FLAO</name>
<dbReference type="GO" id="GO:0016301">
    <property type="term" value="F:kinase activity"/>
    <property type="evidence" value="ECO:0007669"/>
    <property type="project" value="UniProtKB-KW"/>
</dbReference>
<dbReference type="InterPro" id="IPR020568">
    <property type="entry name" value="Ribosomal_Su5_D2-typ_SF"/>
</dbReference>
<keyword evidence="1" id="KW-0418">Kinase</keyword>
<dbReference type="RefSeq" id="WP_192461138.1">
    <property type="nucleotide sequence ID" value="NZ_JACYFJ010000001.1"/>
</dbReference>
<evidence type="ECO:0000313" key="1">
    <source>
        <dbReference type="EMBL" id="MFC4095145.1"/>
    </source>
</evidence>
<keyword evidence="1" id="KW-0808">Transferase</keyword>
<organism evidence="1 2">
    <name type="scientific">Euzebyella saccharophila</name>
    <dbReference type="NCBI Taxonomy" id="679664"/>
    <lineage>
        <taxon>Bacteria</taxon>
        <taxon>Pseudomonadati</taxon>
        <taxon>Bacteroidota</taxon>
        <taxon>Flavobacteriia</taxon>
        <taxon>Flavobacteriales</taxon>
        <taxon>Flavobacteriaceae</taxon>
        <taxon>Euzebyella</taxon>
    </lineage>
</organism>
<dbReference type="NCBIfam" id="NF040656">
    <property type="entry name" value="GHMP_GYDIA"/>
    <property type="match status" value="1"/>
</dbReference>
<dbReference type="InterPro" id="IPR014721">
    <property type="entry name" value="Ribsml_uS5_D2-typ_fold_subgr"/>
</dbReference>